<evidence type="ECO:0000259" key="2">
    <source>
        <dbReference type="Pfam" id="PF13369"/>
    </source>
</evidence>
<evidence type="ECO:0000256" key="1">
    <source>
        <dbReference type="ARBA" id="ARBA00007100"/>
    </source>
</evidence>
<dbReference type="Pfam" id="PF13369">
    <property type="entry name" value="Transglut_core2"/>
    <property type="match status" value="1"/>
</dbReference>
<organism evidence="3 4">
    <name type="scientific">Alginatibacterium sediminis</name>
    <dbReference type="NCBI Taxonomy" id="2164068"/>
    <lineage>
        <taxon>Bacteria</taxon>
        <taxon>Pseudomonadati</taxon>
        <taxon>Pseudomonadota</taxon>
        <taxon>Gammaproteobacteria</taxon>
        <taxon>Alteromonadales</taxon>
        <taxon>Alteromonadaceae</taxon>
        <taxon>Alginatibacterium</taxon>
    </lineage>
</organism>
<dbReference type="AlphaFoldDB" id="A0A420E6D5"/>
<proteinExistence type="inferred from homology"/>
<dbReference type="InterPro" id="IPR032698">
    <property type="entry name" value="SirB1_N"/>
</dbReference>
<reference evidence="3 4" key="1">
    <citation type="submission" date="2018-09" db="EMBL/GenBank/DDBJ databases">
        <authorList>
            <person name="Wang Z."/>
        </authorList>
    </citation>
    <scope>NUCLEOTIDE SEQUENCE [LARGE SCALE GENOMIC DNA]</scope>
    <source>
        <strain evidence="3 4">ALS 81</strain>
    </source>
</reference>
<comment type="similarity">
    <text evidence="1">Belongs to the UPF0162 family.</text>
</comment>
<accession>A0A420E6D5</accession>
<evidence type="ECO:0000313" key="3">
    <source>
        <dbReference type="EMBL" id="RKF13641.1"/>
    </source>
</evidence>
<dbReference type="SUPFAM" id="SSF48452">
    <property type="entry name" value="TPR-like"/>
    <property type="match status" value="1"/>
</dbReference>
<sequence length="261" mass="30312">MALRGYTLLFRVLGFTEEITGEGYLLVRKQLHHLWLNWKKNNIVADEEELRFEQLVEMFYTEFGFSGNWQDYFNSDNLLLPKVMDSHSGNSTALAILFIYFARKFDLDIDPISFPSQLILLVDSPKGGFYFDPFTGKVVSKAELELKLRGIKGNLTVLEPKYLEAISSKQFVKRWLMEIKAGFIREENFESALKVCAVLLKLKPGDPDEVRDRGFIYQQLECFNMAISDYEYFIDQRPDDPLSKILKHQITELDSQALTLH</sequence>
<dbReference type="Proteomes" id="UP000286482">
    <property type="component" value="Unassembled WGS sequence"/>
</dbReference>
<dbReference type="Gene3D" id="1.25.40.10">
    <property type="entry name" value="Tetratricopeptide repeat domain"/>
    <property type="match status" value="1"/>
</dbReference>
<feature type="domain" description="Protein SirB1 N-terminal" evidence="2">
    <location>
        <begin position="28"/>
        <end position="176"/>
    </location>
</feature>
<name>A0A420E6D5_9ALTE</name>
<comment type="caution">
    <text evidence="3">The sequence shown here is derived from an EMBL/GenBank/DDBJ whole genome shotgun (WGS) entry which is preliminary data.</text>
</comment>
<protein>
    <recommendedName>
        <fullName evidence="2">Protein SirB1 N-terminal domain-containing protein</fullName>
    </recommendedName>
</protein>
<keyword evidence="4" id="KW-1185">Reference proteome</keyword>
<dbReference type="EMBL" id="RAQO01000011">
    <property type="protein sequence ID" value="RKF13641.1"/>
    <property type="molecule type" value="Genomic_DNA"/>
</dbReference>
<dbReference type="Pfam" id="PF13371">
    <property type="entry name" value="TPR_9"/>
    <property type="match status" value="1"/>
</dbReference>
<evidence type="ECO:0000313" key="4">
    <source>
        <dbReference type="Proteomes" id="UP000286482"/>
    </source>
</evidence>
<dbReference type="InterPro" id="IPR011990">
    <property type="entry name" value="TPR-like_helical_dom_sf"/>
</dbReference>
<gene>
    <name evidence="3" type="ORF">DBZ36_18640</name>
</gene>